<dbReference type="GO" id="GO:0005524">
    <property type="term" value="F:ATP binding"/>
    <property type="evidence" value="ECO:0007669"/>
    <property type="project" value="UniProtKB-KW"/>
</dbReference>
<dbReference type="PANTHER" id="PTHR43065:SF46">
    <property type="entry name" value="C4-DICARBOXYLATE TRANSPORT SENSOR PROTEIN DCTB"/>
    <property type="match status" value="1"/>
</dbReference>
<keyword evidence="8" id="KW-0902">Two-component regulatory system</keyword>
<evidence type="ECO:0000256" key="2">
    <source>
        <dbReference type="ARBA" id="ARBA00012438"/>
    </source>
</evidence>
<dbReference type="CDD" id="cd00082">
    <property type="entry name" value="HisKA"/>
    <property type="match status" value="1"/>
</dbReference>
<dbReference type="KEGG" id="pbor:BSF38_04890"/>
<dbReference type="InterPro" id="IPR036890">
    <property type="entry name" value="HATPase_C_sf"/>
</dbReference>
<protein>
    <recommendedName>
        <fullName evidence="2">histidine kinase</fullName>
        <ecNumber evidence="2">2.7.13.3</ecNumber>
    </recommendedName>
</protein>
<keyword evidence="3" id="KW-0597">Phosphoprotein</keyword>
<keyword evidence="5" id="KW-0547">Nucleotide-binding</keyword>
<feature type="domain" description="Histidine kinase" evidence="9">
    <location>
        <begin position="47"/>
        <end position="259"/>
    </location>
</feature>
<dbReference type="EC" id="2.7.13.3" evidence="2"/>
<evidence type="ECO:0000256" key="8">
    <source>
        <dbReference type="ARBA" id="ARBA00023012"/>
    </source>
</evidence>
<evidence type="ECO:0000256" key="7">
    <source>
        <dbReference type="ARBA" id="ARBA00022840"/>
    </source>
</evidence>
<proteinExistence type="predicted"/>
<dbReference type="InterPro" id="IPR003661">
    <property type="entry name" value="HisK_dim/P_dom"/>
</dbReference>
<keyword evidence="4 10" id="KW-0808">Transferase</keyword>
<dbReference type="PRINTS" id="PR00344">
    <property type="entry name" value="BCTRLSENSOR"/>
</dbReference>
<evidence type="ECO:0000256" key="5">
    <source>
        <dbReference type="ARBA" id="ARBA00022741"/>
    </source>
</evidence>
<dbReference type="CDD" id="cd00075">
    <property type="entry name" value="HATPase"/>
    <property type="match status" value="1"/>
</dbReference>
<evidence type="ECO:0000259" key="9">
    <source>
        <dbReference type="PROSITE" id="PS50109"/>
    </source>
</evidence>
<dbReference type="SUPFAM" id="SSF55874">
    <property type="entry name" value="ATPase domain of HSP90 chaperone/DNA topoisomerase II/histidine kinase"/>
    <property type="match status" value="1"/>
</dbReference>
<dbReference type="InterPro" id="IPR003594">
    <property type="entry name" value="HATPase_dom"/>
</dbReference>
<dbReference type="InterPro" id="IPR005467">
    <property type="entry name" value="His_kinase_dom"/>
</dbReference>
<evidence type="ECO:0000256" key="6">
    <source>
        <dbReference type="ARBA" id="ARBA00022777"/>
    </source>
</evidence>
<keyword evidence="6 10" id="KW-0418">Kinase</keyword>
<dbReference type="Pfam" id="PF00512">
    <property type="entry name" value="HisKA"/>
    <property type="match status" value="1"/>
</dbReference>
<accession>A0A1U7CWP7</accession>
<dbReference type="OrthoDB" id="9815750at2"/>
<dbReference type="EMBL" id="CP019082">
    <property type="protein sequence ID" value="APW63326.1"/>
    <property type="molecule type" value="Genomic_DNA"/>
</dbReference>
<dbReference type="GO" id="GO:0000155">
    <property type="term" value="F:phosphorelay sensor kinase activity"/>
    <property type="evidence" value="ECO:0007669"/>
    <property type="project" value="InterPro"/>
</dbReference>
<dbReference type="Gene3D" id="1.10.287.130">
    <property type="match status" value="1"/>
</dbReference>
<dbReference type="STRING" id="1387353.BSF38_04890"/>
<dbReference type="PROSITE" id="PS50109">
    <property type="entry name" value="HIS_KIN"/>
    <property type="match status" value="1"/>
</dbReference>
<evidence type="ECO:0000256" key="1">
    <source>
        <dbReference type="ARBA" id="ARBA00000085"/>
    </source>
</evidence>
<dbReference type="SMART" id="SM00388">
    <property type="entry name" value="HisKA"/>
    <property type="match status" value="1"/>
</dbReference>
<reference evidence="11" key="1">
    <citation type="submission" date="2016-12" db="EMBL/GenBank/DDBJ databases">
        <title>Comparative genomics of four Isosphaeraceae planctomycetes: a common pool of plasmids and glycoside hydrolase genes.</title>
        <authorList>
            <person name="Ivanova A."/>
        </authorList>
    </citation>
    <scope>NUCLEOTIDE SEQUENCE [LARGE SCALE GENOMIC DNA]</scope>
    <source>
        <strain evidence="11">PX4</strain>
    </source>
</reference>
<gene>
    <name evidence="10" type="primary">kinA_1</name>
    <name evidence="10" type="ORF">BSF38_04890</name>
</gene>
<dbReference type="AlphaFoldDB" id="A0A1U7CWP7"/>
<keyword evidence="7" id="KW-0067">ATP-binding</keyword>
<dbReference type="Proteomes" id="UP000186309">
    <property type="component" value="Chromosome"/>
</dbReference>
<evidence type="ECO:0000256" key="4">
    <source>
        <dbReference type="ARBA" id="ARBA00022679"/>
    </source>
</evidence>
<evidence type="ECO:0000313" key="11">
    <source>
        <dbReference type="Proteomes" id="UP000186309"/>
    </source>
</evidence>
<dbReference type="InterPro" id="IPR004358">
    <property type="entry name" value="Sig_transdc_His_kin-like_C"/>
</dbReference>
<dbReference type="SUPFAM" id="SSF47384">
    <property type="entry name" value="Homodimeric domain of signal transducing histidine kinase"/>
    <property type="match status" value="1"/>
</dbReference>
<keyword evidence="11" id="KW-1185">Reference proteome</keyword>
<organism evidence="10 11">
    <name type="scientific">Paludisphaera borealis</name>
    <dbReference type="NCBI Taxonomy" id="1387353"/>
    <lineage>
        <taxon>Bacteria</taxon>
        <taxon>Pseudomonadati</taxon>
        <taxon>Planctomycetota</taxon>
        <taxon>Planctomycetia</taxon>
        <taxon>Isosphaerales</taxon>
        <taxon>Isosphaeraceae</taxon>
        <taxon>Paludisphaera</taxon>
    </lineage>
</organism>
<dbReference type="PANTHER" id="PTHR43065">
    <property type="entry name" value="SENSOR HISTIDINE KINASE"/>
    <property type="match status" value="1"/>
</dbReference>
<dbReference type="SMART" id="SM00387">
    <property type="entry name" value="HATPase_c"/>
    <property type="match status" value="1"/>
</dbReference>
<dbReference type="Gene3D" id="3.30.565.10">
    <property type="entry name" value="Histidine kinase-like ATPase, C-terminal domain"/>
    <property type="match status" value="1"/>
</dbReference>
<dbReference type="Pfam" id="PF02518">
    <property type="entry name" value="HATPase_c"/>
    <property type="match status" value="1"/>
</dbReference>
<evidence type="ECO:0000313" key="10">
    <source>
        <dbReference type="EMBL" id="APW63326.1"/>
    </source>
</evidence>
<dbReference type="RefSeq" id="WP_076349686.1">
    <property type="nucleotide sequence ID" value="NZ_CP019082.1"/>
</dbReference>
<dbReference type="InterPro" id="IPR036097">
    <property type="entry name" value="HisK_dim/P_sf"/>
</dbReference>
<sequence>MANPVAGAAVSPSTAASPAVVGEAAAEHEIARRLRVQNAQISQLAGGLAHEIRNPLSTLSLNLDLLAEDFQGAESPRDRRAGQRIDRLKHEVRRLHDILENFLRFARLQDLKPSPTNLNTVVEEMCDFYEPQASTRGVVVRTHFAPDLPLVPLDADVFKQAVLNLMLNAEHAMPDGGELILTTRRDGHWVVLDVTDTGMGMTDDVRAKIFDPFYSTRKGGSGLGLPTTRNIIEGHGGSIEVLSVPHKGSQFSIRLPAPPRTS</sequence>
<evidence type="ECO:0000256" key="3">
    <source>
        <dbReference type="ARBA" id="ARBA00022553"/>
    </source>
</evidence>
<name>A0A1U7CWP7_9BACT</name>
<comment type="catalytic activity">
    <reaction evidence="1">
        <text>ATP + protein L-histidine = ADP + protein N-phospho-L-histidine.</text>
        <dbReference type="EC" id="2.7.13.3"/>
    </reaction>
</comment>